<comment type="similarity">
    <text evidence="3">Belongs to the SGS3 family.</text>
</comment>
<feature type="region of interest" description="Disordered" evidence="4">
    <location>
        <begin position="1"/>
        <end position="212"/>
    </location>
</feature>
<evidence type="ECO:0000256" key="1">
    <source>
        <dbReference type="ARBA" id="ARBA00023054"/>
    </source>
</evidence>
<dbReference type="GO" id="GO:0051607">
    <property type="term" value="P:defense response to virus"/>
    <property type="evidence" value="ECO:0007669"/>
    <property type="project" value="InterPro"/>
</dbReference>
<dbReference type="Proteomes" id="UP000701853">
    <property type="component" value="Chromosome 10"/>
</dbReference>
<dbReference type="Pfam" id="PF03470">
    <property type="entry name" value="zf-XS"/>
    <property type="match status" value="2"/>
</dbReference>
<feature type="compositionally biased region" description="Polar residues" evidence="4">
    <location>
        <begin position="766"/>
        <end position="777"/>
    </location>
</feature>
<feature type="compositionally biased region" description="Polar residues" evidence="4">
    <location>
        <begin position="145"/>
        <end position="157"/>
    </location>
</feature>
<evidence type="ECO:0000259" key="6">
    <source>
        <dbReference type="Pfam" id="PF03470"/>
    </source>
</evidence>
<feature type="region of interest" description="Disordered" evidence="4">
    <location>
        <begin position="1187"/>
        <end position="1214"/>
    </location>
</feature>
<keyword evidence="1" id="KW-0175">Coiled coil</keyword>
<dbReference type="GO" id="GO:0031047">
    <property type="term" value="P:regulatory ncRNA-mediated gene silencing"/>
    <property type="evidence" value="ECO:0007669"/>
    <property type="project" value="UniProtKB-KW"/>
</dbReference>
<reference evidence="7 8" key="1">
    <citation type="journal article" date="2021" name="bioRxiv">
        <title>The Gossypium anomalum genome as a resource for cotton improvement and evolutionary analysis of hybrid incompatibility.</title>
        <authorList>
            <person name="Grover C.E."/>
            <person name="Yuan D."/>
            <person name="Arick M.A."/>
            <person name="Miller E.R."/>
            <person name="Hu G."/>
            <person name="Peterson D.G."/>
            <person name="Wendel J.F."/>
            <person name="Udall J.A."/>
        </authorList>
    </citation>
    <scope>NUCLEOTIDE SEQUENCE [LARGE SCALE GENOMIC DNA]</scope>
    <source>
        <strain evidence="7">JFW-Udall</strain>
        <tissue evidence="7">Leaf</tissue>
    </source>
</reference>
<accession>A0A8J6CS86</accession>
<feature type="region of interest" description="Disordered" evidence="4">
    <location>
        <begin position="649"/>
        <end position="682"/>
    </location>
</feature>
<proteinExistence type="inferred from homology"/>
<dbReference type="InterPro" id="IPR044287">
    <property type="entry name" value="SGS3"/>
</dbReference>
<feature type="region of interest" description="Disordered" evidence="4">
    <location>
        <begin position="818"/>
        <end position="857"/>
    </location>
</feature>
<evidence type="ECO:0000256" key="3">
    <source>
        <dbReference type="ARBA" id="ARBA00024022"/>
    </source>
</evidence>
<sequence length="1291" mass="149304">MSSRKGNGNPFVSGGINNPLSKGKDISGSSSSKAEQLSQGVADMNLGLPQDDCEWEVIQRKPKNRTGSSAARPWGPQNSNGKPQGAMRTNAVSVRASGNAWDTHNTDSRMATGRGNARSQPFNKTIENNNVPPHPVIRPPLQYGWNWQSRTGSNPSGGLQDDHGKNNVNTEVEEVNDIDDVEDDSDDNAIDDSDDELLTDDFDSDSSQKSHETRKNNRWFKKFFSSLDALRIEEINDPARQWHCPACQGGPGAIDWYRGLQPLMAHAKTKGAKRVKLHRELAELLDEELCRRGTSVIPSGEAFGKWKGLKDEEKDHEIVWPPMVMIMNTRLEQDENDKWIGMGNQELLDYFSSYAAVKARHSYGPQGHRGMSVLIFESTARGYLEAERLHKHFAEQGTHREAWERRRVLFYPGGKRQLYGYMAMKEDLDSFNQHSQGKSRLKFEMRSYQEMVVKQIRQMSEDNQQLIFYKNKVAKEQRQKVALAESFGIVSKRLRKTMEENRIVRQRTKMQHEQNKEEMDFQEQFFKERIKFIHEARDEKEESFEKLQQQQREKVKQSNPNPSNTEEYRRRADEIAKFIKFQDEEMQAFVAERDELIKAHEEKMVGMRERHWQEEVELEKEFDAELSHLMEKYTPDGSKVSHVVRRMSSRKGNGNPFVSGGINNPSSKGKDISGSSSSNVEQLSQGVADMNLGLPQDDGEWEVIQRKPKNRTGSSAARPWGPQNSNGKPRGAMRTNAVSGRASGNAWDTHNTDSRMATGRGHARSQPFNKTIENNNVPPHPVIRPPLQYGWNWQSRTGSNPSWGLQDDHGKNNVNTEVEEVNDIDDVEDDSDDNAIDDSDDELLTDDFDSDSSQKSHETRKNNRWFKKFFSSLDALRIEEINDPARQWHCPACQGGPGAIDWYRGLQPLMTHAKTKGAKRVKLHRELAELLDEELCRRGTSVIPSGEAFGKWKGLKDEEKDHEIVWPPMVMIMNTRLEQDENDKWIGMGNQELLDYFSSYAAVKARHSYGPQGHRGISVLIFESIARGYLEAERLHKHFAEQGTHREAWERRRVLFYPGGKRQLYGYMAMKEDLDSFNQHSQGKSRLKFEMRSYQEMVVKQIRQMSEDNQQLIFYKSKVAKEQRQKVALEESFVIVSERLRKTMEENRIVRQRTKMQHEQNKEEMDFQEQFFKERIKFIHEARDEKEESFEKLQQQQREKVKQSNPNPSNTEEYRRRADEIAKFIKFQDEEMQAFVAERDKLIKAHEEKMVGMRERHWQEEVELEKEFDAELSHLMEKYTPDGSKVNTGNT</sequence>
<dbReference type="CDD" id="cd12266">
    <property type="entry name" value="RRM_like_XS"/>
    <property type="match status" value="2"/>
</dbReference>
<dbReference type="InterPro" id="IPR005380">
    <property type="entry name" value="XS_domain"/>
</dbReference>
<evidence type="ECO:0000313" key="8">
    <source>
        <dbReference type="Proteomes" id="UP000701853"/>
    </source>
</evidence>
<organism evidence="7 8">
    <name type="scientific">Gossypium anomalum</name>
    <dbReference type="NCBI Taxonomy" id="47600"/>
    <lineage>
        <taxon>Eukaryota</taxon>
        <taxon>Viridiplantae</taxon>
        <taxon>Streptophyta</taxon>
        <taxon>Embryophyta</taxon>
        <taxon>Tracheophyta</taxon>
        <taxon>Spermatophyta</taxon>
        <taxon>Magnoliopsida</taxon>
        <taxon>eudicotyledons</taxon>
        <taxon>Gunneridae</taxon>
        <taxon>Pentapetalae</taxon>
        <taxon>rosids</taxon>
        <taxon>malvids</taxon>
        <taxon>Malvales</taxon>
        <taxon>Malvaceae</taxon>
        <taxon>Malvoideae</taxon>
        <taxon>Gossypium</taxon>
    </lineage>
</organism>
<name>A0A8J6CS86_9ROSI</name>
<dbReference type="Pfam" id="PF03468">
    <property type="entry name" value="XS"/>
    <property type="match status" value="2"/>
</dbReference>
<feature type="domain" description="Zinc finger-XS" evidence="6">
    <location>
        <begin position="890"/>
        <end position="928"/>
    </location>
</feature>
<dbReference type="PANTHER" id="PTHR46602:SF1">
    <property type="entry name" value="PROTEIN SUPPRESSOR OF GENE SILENCING 3"/>
    <property type="match status" value="1"/>
</dbReference>
<protein>
    <submittedName>
        <fullName evidence="7">Uncharacterized protein</fullName>
    </submittedName>
</protein>
<feature type="compositionally biased region" description="Acidic residues" evidence="4">
    <location>
        <begin position="171"/>
        <end position="204"/>
    </location>
</feature>
<dbReference type="Gene3D" id="3.30.70.2890">
    <property type="entry name" value="XS domain"/>
    <property type="match status" value="2"/>
</dbReference>
<keyword evidence="2" id="KW-0943">RNA-mediated gene silencing</keyword>
<feature type="compositionally biased region" description="Acidic residues" evidence="4">
    <location>
        <begin position="818"/>
        <end position="850"/>
    </location>
</feature>
<evidence type="ECO:0000313" key="7">
    <source>
        <dbReference type="EMBL" id="KAG8481461.1"/>
    </source>
</evidence>
<dbReference type="OrthoDB" id="1936239at2759"/>
<comment type="caution">
    <text evidence="7">The sequence shown here is derived from an EMBL/GenBank/DDBJ whole genome shotgun (WGS) entry which is preliminary data.</text>
</comment>
<evidence type="ECO:0000256" key="4">
    <source>
        <dbReference type="SAM" id="MobiDB-lite"/>
    </source>
</evidence>
<dbReference type="PANTHER" id="PTHR46602">
    <property type="entry name" value="PROTEIN SUPPRESSOR OF GENE SILENCING 3"/>
    <property type="match status" value="1"/>
</dbReference>
<feature type="domain" description="XS" evidence="5">
    <location>
        <begin position="315"/>
        <end position="429"/>
    </location>
</feature>
<feature type="domain" description="XS" evidence="5">
    <location>
        <begin position="961"/>
        <end position="1075"/>
    </location>
</feature>
<gene>
    <name evidence="7" type="ORF">CXB51_026216</name>
</gene>
<dbReference type="InterPro" id="IPR038588">
    <property type="entry name" value="XS_domain_sf"/>
</dbReference>
<evidence type="ECO:0000259" key="5">
    <source>
        <dbReference type="Pfam" id="PF03468"/>
    </source>
</evidence>
<feature type="compositionally biased region" description="Polar residues" evidence="4">
    <location>
        <begin position="793"/>
        <end position="803"/>
    </location>
</feature>
<feature type="region of interest" description="Disordered" evidence="4">
    <location>
        <begin position="541"/>
        <end position="568"/>
    </location>
</feature>
<feature type="domain" description="Zinc finger-XS" evidence="6">
    <location>
        <begin position="244"/>
        <end position="282"/>
    </location>
</feature>
<feature type="region of interest" description="Disordered" evidence="4">
    <location>
        <begin position="793"/>
        <end position="812"/>
    </location>
</feature>
<dbReference type="EMBL" id="JAHUZN010000010">
    <property type="protein sequence ID" value="KAG8481461.1"/>
    <property type="molecule type" value="Genomic_DNA"/>
</dbReference>
<keyword evidence="8" id="KW-1185">Reference proteome</keyword>
<evidence type="ECO:0000256" key="2">
    <source>
        <dbReference type="ARBA" id="ARBA00023158"/>
    </source>
</evidence>
<feature type="compositionally biased region" description="Basic and acidic residues" evidence="4">
    <location>
        <begin position="1187"/>
        <end position="1202"/>
    </location>
</feature>
<feature type="compositionally biased region" description="Basic and acidic residues" evidence="4">
    <location>
        <begin position="541"/>
        <end position="556"/>
    </location>
</feature>
<dbReference type="InterPro" id="IPR005381">
    <property type="entry name" value="Znf-XS_domain"/>
</dbReference>
<feature type="compositionally biased region" description="Polar residues" evidence="4">
    <location>
        <begin position="117"/>
        <end position="131"/>
    </location>
</feature>
<feature type="region of interest" description="Disordered" evidence="4">
    <location>
        <begin position="709"/>
        <end position="783"/>
    </location>
</feature>